<dbReference type="AlphaFoldDB" id="A0A6A0H136"/>
<dbReference type="EMBL" id="JQDR03009938">
    <property type="protein sequence ID" value="KAA0194971.1"/>
    <property type="molecule type" value="Genomic_DNA"/>
</dbReference>
<dbReference type="SUPFAM" id="SSF88713">
    <property type="entry name" value="Glycoside hydrolase/deacetylase"/>
    <property type="match status" value="1"/>
</dbReference>
<reference evidence="1" key="2">
    <citation type="journal article" date="2018" name="Environ. Sci. Technol.">
        <title>The Toxicogenome of Hyalella azteca: A Model for Sediment Ecotoxicology and Evolutionary Toxicology.</title>
        <authorList>
            <person name="Poynton H.C."/>
            <person name="Hasenbein S."/>
            <person name="Benoit J.B."/>
            <person name="Sepulveda M.S."/>
            <person name="Poelchau M.F."/>
            <person name="Hughes D.S.T."/>
            <person name="Murali S.C."/>
            <person name="Chen S."/>
            <person name="Glastad K.M."/>
            <person name="Goodisman M.A.D."/>
            <person name="Werren J.H."/>
            <person name="Vineis J.H."/>
            <person name="Bowen J.L."/>
            <person name="Friedrich M."/>
            <person name="Jones J."/>
            <person name="Robertson H.M."/>
            <person name="Feyereisen R."/>
            <person name="Mechler-Hickson A."/>
            <person name="Mathers N."/>
            <person name="Lee C.E."/>
            <person name="Colbourne J.K."/>
            <person name="Biales A."/>
            <person name="Johnston J.S."/>
            <person name="Wellborn G.A."/>
            <person name="Rosendale A.J."/>
            <person name="Cridge A.G."/>
            <person name="Munoz-Torres M.C."/>
            <person name="Bain P.A."/>
            <person name="Manny A.R."/>
            <person name="Major K.M."/>
            <person name="Lambert F.N."/>
            <person name="Vulpe C.D."/>
            <person name="Tuck P."/>
            <person name="Blalock B.J."/>
            <person name="Lin Y.Y."/>
            <person name="Smith M.E."/>
            <person name="Ochoa-Acuna H."/>
            <person name="Chen M.M."/>
            <person name="Childers C.P."/>
            <person name="Qu J."/>
            <person name="Dugan S."/>
            <person name="Lee S.L."/>
            <person name="Chao H."/>
            <person name="Dinh H."/>
            <person name="Han Y."/>
            <person name="Doddapaneni H."/>
            <person name="Worley K.C."/>
            <person name="Muzny D.M."/>
            <person name="Gibbs R.A."/>
            <person name="Richards S."/>
        </authorList>
    </citation>
    <scope>NUCLEOTIDE SEQUENCE</scope>
    <source>
        <strain evidence="1">HAZT.00-mixed</strain>
        <tissue evidence="1">Whole organism</tissue>
    </source>
</reference>
<organism evidence="1">
    <name type="scientific">Hyalella azteca</name>
    <name type="common">Amphipod</name>
    <dbReference type="NCBI Taxonomy" id="294128"/>
    <lineage>
        <taxon>Eukaryota</taxon>
        <taxon>Metazoa</taxon>
        <taxon>Ecdysozoa</taxon>
        <taxon>Arthropoda</taxon>
        <taxon>Crustacea</taxon>
        <taxon>Multicrustacea</taxon>
        <taxon>Malacostraca</taxon>
        <taxon>Eumalacostraca</taxon>
        <taxon>Peracarida</taxon>
        <taxon>Amphipoda</taxon>
        <taxon>Senticaudata</taxon>
        <taxon>Talitrida</taxon>
        <taxon>Talitroidea</taxon>
        <taxon>Hyalellidae</taxon>
        <taxon>Hyalella</taxon>
    </lineage>
</organism>
<proteinExistence type="predicted"/>
<gene>
    <name evidence="1" type="ORF">HAZT_HAZT001714</name>
</gene>
<name>A0A6A0H136_HYAAZ</name>
<reference evidence="1" key="3">
    <citation type="submission" date="2019-06" db="EMBL/GenBank/DDBJ databases">
        <authorList>
            <person name="Poynton C."/>
            <person name="Hasenbein S."/>
            <person name="Benoit J.B."/>
            <person name="Sepulveda M.S."/>
            <person name="Poelchau M.F."/>
            <person name="Murali S.C."/>
            <person name="Chen S."/>
            <person name="Glastad K.M."/>
            <person name="Werren J.H."/>
            <person name="Vineis J.H."/>
            <person name="Bowen J.L."/>
            <person name="Friedrich M."/>
            <person name="Jones J."/>
            <person name="Robertson H.M."/>
            <person name="Feyereisen R."/>
            <person name="Mechler-Hickson A."/>
            <person name="Mathers N."/>
            <person name="Lee C.E."/>
            <person name="Colbourne J.K."/>
            <person name="Biales A."/>
            <person name="Johnston J.S."/>
            <person name="Wellborn G.A."/>
            <person name="Rosendale A.J."/>
            <person name="Cridge A.G."/>
            <person name="Munoz-Torres M.C."/>
            <person name="Bain P.A."/>
            <person name="Manny A.R."/>
            <person name="Major K.M."/>
            <person name="Lambert F.N."/>
            <person name="Vulpe C.D."/>
            <person name="Tuck P."/>
            <person name="Blalock B.J."/>
            <person name="Lin Y.-Y."/>
            <person name="Smith M.E."/>
            <person name="Ochoa-Acuna H."/>
            <person name="Chen M.-J.M."/>
            <person name="Childers C.P."/>
            <person name="Qu J."/>
            <person name="Dugan S."/>
            <person name="Lee S.L."/>
            <person name="Chao H."/>
            <person name="Dinh H."/>
            <person name="Han Y."/>
            <person name="Doddapaneni H."/>
            <person name="Worley K.C."/>
            <person name="Muzny D.M."/>
            <person name="Gibbs R.A."/>
            <person name="Richards S."/>
        </authorList>
    </citation>
    <scope>NUCLEOTIDE SEQUENCE</scope>
    <source>
        <strain evidence="1">HAZT.00-mixed</strain>
        <tissue evidence="1">Whole organism</tissue>
    </source>
</reference>
<evidence type="ECO:0000313" key="1">
    <source>
        <dbReference type="EMBL" id="KAA0194971.1"/>
    </source>
</evidence>
<dbReference type="Proteomes" id="UP000711488">
    <property type="component" value="Unassembled WGS sequence"/>
</dbReference>
<reference evidence="1" key="1">
    <citation type="submission" date="2014-08" db="EMBL/GenBank/DDBJ databases">
        <authorList>
            <person name="Murali S."/>
            <person name="Richards S."/>
            <person name="Bandaranaike D."/>
            <person name="Bellair M."/>
            <person name="Blankenburg K."/>
            <person name="Chao H."/>
            <person name="Dinh H."/>
            <person name="Doddapaneni H."/>
            <person name="Dugan-Rocha S."/>
            <person name="Elkadiri S."/>
            <person name="Gnanaolivu R."/>
            <person name="Hughes D."/>
            <person name="Lee S."/>
            <person name="Li M."/>
            <person name="Ming W."/>
            <person name="Munidasa M."/>
            <person name="Muniz J."/>
            <person name="Nguyen L."/>
            <person name="Osuji N."/>
            <person name="Pu L.-L."/>
            <person name="Puazo M."/>
            <person name="Skinner E."/>
            <person name="Qu C."/>
            <person name="Quiroz J."/>
            <person name="Raj R."/>
            <person name="Weissenberger G."/>
            <person name="Xin Y."/>
            <person name="Zou X."/>
            <person name="Han Y."/>
            <person name="Worley K."/>
            <person name="Muzny D."/>
            <person name="Gibbs R."/>
        </authorList>
    </citation>
    <scope>NUCLEOTIDE SEQUENCE</scope>
    <source>
        <strain evidence="1">HAZT.00-mixed</strain>
        <tissue evidence="1">Whole organism</tissue>
    </source>
</reference>
<dbReference type="InterPro" id="IPR011330">
    <property type="entry name" value="Glyco_hydro/deAcase_b/a-brl"/>
</dbReference>
<dbReference type="GO" id="GO:0005975">
    <property type="term" value="P:carbohydrate metabolic process"/>
    <property type="evidence" value="ECO:0007669"/>
    <property type="project" value="InterPro"/>
</dbReference>
<protein>
    <submittedName>
        <fullName evidence="1">Uncharacterized protein</fullName>
    </submittedName>
</protein>
<accession>A0A6A0H136</accession>
<dbReference type="InterPro" id="IPR052740">
    <property type="entry name" value="CE4"/>
</dbReference>
<dbReference type="PANTHER" id="PTHR45985:SF8">
    <property type="entry name" value="CHITIN DEACETYLASE-LIKE 9, ISOFORM A"/>
    <property type="match status" value="1"/>
</dbReference>
<comment type="caution">
    <text evidence="1">The sequence shown here is derived from an EMBL/GenBank/DDBJ whole genome shotgun (WGS) entry which is preliminary data.</text>
</comment>
<dbReference type="OrthoDB" id="504708at2759"/>
<dbReference type="Gene3D" id="3.20.20.370">
    <property type="entry name" value="Glycoside hydrolase/deacetylase"/>
    <property type="match status" value="1"/>
</dbReference>
<sequence>MWVSPMTDLQDNRGFECSMLDACQSSPEGELETSSEAVFDLLKRNFRSHYNTRTPFGIYTHHSWFYNETRKDGLRQDRLILPSFWTCGLLASLLGPCRFLDYLKAFPHVYVVSVRQLLDWVRSPVPLSQLGTMSSFQCGQTLADNCPDKKNCQYNAPLPISNSEIYMKICNSNCPPNYPYLDNVDGSKPYS</sequence>
<dbReference type="PANTHER" id="PTHR45985">
    <property type="match status" value="1"/>
</dbReference>